<protein>
    <submittedName>
        <fullName evidence="8">EamA-like transporter family protein</fullName>
    </submittedName>
</protein>
<feature type="transmembrane region" description="Helical" evidence="6">
    <location>
        <begin position="43"/>
        <end position="65"/>
    </location>
</feature>
<keyword evidence="9" id="KW-1185">Reference proteome</keyword>
<evidence type="ECO:0000313" key="9">
    <source>
        <dbReference type="Proteomes" id="UP000242999"/>
    </source>
</evidence>
<feature type="transmembrane region" description="Helical" evidence="6">
    <location>
        <begin position="104"/>
        <end position="123"/>
    </location>
</feature>
<feature type="transmembrane region" description="Helical" evidence="6">
    <location>
        <begin position="159"/>
        <end position="180"/>
    </location>
</feature>
<comment type="subcellular location">
    <subcellularLocation>
        <location evidence="1">Membrane</location>
        <topology evidence="1">Multi-pass membrane protein</topology>
    </subcellularLocation>
</comment>
<evidence type="ECO:0000256" key="1">
    <source>
        <dbReference type="ARBA" id="ARBA00004141"/>
    </source>
</evidence>
<keyword evidence="4 6" id="KW-1133">Transmembrane helix</keyword>
<keyword evidence="3 6" id="KW-0812">Transmembrane</keyword>
<feature type="transmembrane region" description="Helical" evidence="6">
    <location>
        <begin position="223"/>
        <end position="247"/>
    </location>
</feature>
<dbReference type="RefSeq" id="WP_218139007.1">
    <property type="nucleotide sequence ID" value="NZ_FNYH01000007.1"/>
</dbReference>
<evidence type="ECO:0000256" key="3">
    <source>
        <dbReference type="ARBA" id="ARBA00022692"/>
    </source>
</evidence>
<dbReference type="STRING" id="64971.SAMN05421831_10720"/>
<feature type="transmembrane region" description="Helical" evidence="6">
    <location>
        <begin position="77"/>
        <end position="98"/>
    </location>
</feature>
<dbReference type="PANTHER" id="PTHR32322:SF2">
    <property type="entry name" value="EAMA DOMAIN-CONTAINING PROTEIN"/>
    <property type="match status" value="1"/>
</dbReference>
<evidence type="ECO:0000256" key="4">
    <source>
        <dbReference type="ARBA" id="ARBA00022989"/>
    </source>
</evidence>
<dbReference type="EMBL" id="FNYH01000007">
    <property type="protein sequence ID" value="SEI66896.1"/>
    <property type="molecule type" value="Genomic_DNA"/>
</dbReference>
<dbReference type="AlphaFoldDB" id="A0A1H6SJ18"/>
<dbReference type="SUPFAM" id="SSF103481">
    <property type="entry name" value="Multidrug resistance efflux transporter EmrE"/>
    <property type="match status" value="2"/>
</dbReference>
<dbReference type="Proteomes" id="UP000242999">
    <property type="component" value="Unassembled WGS sequence"/>
</dbReference>
<dbReference type="InterPro" id="IPR000620">
    <property type="entry name" value="EamA_dom"/>
</dbReference>
<feature type="transmembrane region" description="Helical" evidence="6">
    <location>
        <begin position="192"/>
        <end position="211"/>
    </location>
</feature>
<name>A0A1H6SJ18_9GAMM</name>
<reference evidence="9" key="1">
    <citation type="submission" date="2016-10" db="EMBL/GenBank/DDBJ databases">
        <authorList>
            <person name="Varghese N."/>
            <person name="Submissions S."/>
        </authorList>
    </citation>
    <scope>NUCLEOTIDE SEQUENCE [LARGE SCALE GENOMIC DNA]</scope>
    <source>
        <strain evidence="9">DSM 7165</strain>
    </source>
</reference>
<evidence type="ECO:0000256" key="6">
    <source>
        <dbReference type="SAM" id="Phobius"/>
    </source>
</evidence>
<keyword evidence="5 6" id="KW-0472">Membrane</keyword>
<feature type="transmembrane region" description="Helical" evidence="6">
    <location>
        <begin position="12"/>
        <end position="37"/>
    </location>
</feature>
<feature type="domain" description="EamA" evidence="7">
    <location>
        <begin position="163"/>
        <end position="295"/>
    </location>
</feature>
<sequence>MDDPYHFWRAFPYMPIVFVAYAAVLTIWSTTPLAIVWSSQDFTPVFAAFSRMLLAALLGTGLLYLFKVPFPRHRQALQGYAAALLGVYASMMLTYSAAPYVPSGLMSLLFGMGPLISGLLEPWLLKDQTMSRTQILALCMAFCGLGIIFQDDVVVDQQVLTYSLMVLTGVFLFSLSAILVKKNASGVHPLAQTLGTLWAAVPCYALTWWLLDGELPQLEISSHSLWAILYLAIFGSLVGFICYYFILQQLKARTVALITLITPVFALMLGHLLNQEPLTSHLALGAGLILIALILYQGGHLRLLRCKI</sequence>
<dbReference type="Pfam" id="PF00892">
    <property type="entry name" value="EamA"/>
    <property type="match status" value="2"/>
</dbReference>
<feature type="transmembrane region" description="Helical" evidence="6">
    <location>
        <begin position="254"/>
        <end position="272"/>
    </location>
</feature>
<dbReference type="PANTHER" id="PTHR32322">
    <property type="entry name" value="INNER MEMBRANE TRANSPORTER"/>
    <property type="match status" value="1"/>
</dbReference>
<evidence type="ECO:0000259" key="7">
    <source>
        <dbReference type="Pfam" id="PF00892"/>
    </source>
</evidence>
<evidence type="ECO:0000313" key="8">
    <source>
        <dbReference type="EMBL" id="SEI66896.1"/>
    </source>
</evidence>
<feature type="transmembrane region" description="Helical" evidence="6">
    <location>
        <begin position="278"/>
        <end position="296"/>
    </location>
</feature>
<organism evidence="8 9">
    <name type="scientific">Allopseudospirillum japonicum</name>
    <dbReference type="NCBI Taxonomy" id="64971"/>
    <lineage>
        <taxon>Bacteria</taxon>
        <taxon>Pseudomonadati</taxon>
        <taxon>Pseudomonadota</taxon>
        <taxon>Gammaproteobacteria</taxon>
        <taxon>Oceanospirillales</taxon>
        <taxon>Oceanospirillaceae</taxon>
        <taxon>Allopseudospirillum</taxon>
    </lineage>
</organism>
<feature type="transmembrane region" description="Helical" evidence="6">
    <location>
        <begin position="135"/>
        <end position="153"/>
    </location>
</feature>
<proteinExistence type="inferred from homology"/>
<evidence type="ECO:0000256" key="2">
    <source>
        <dbReference type="ARBA" id="ARBA00007362"/>
    </source>
</evidence>
<feature type="domain" description="EamA" evidence="7">
    <location>
        <begin position="23"/>
        <end position="149"/>
    </location>
</feature>
<dbReference type="InterPro" id="IPR037185">
    <property type="entry name" value="EmrE-like"/>
</dbReference>
<evidence type="ECO:0000256" key="5">
    <source>
        <dbReference type="ARBA" id="ARBA00023136"/>
    </source>
</evidence>
<accession>A0A1H6SJ18</accession>
<dbReference type="InterPro" id="IPR050638">
    <property type="entry name" value="AA-Vitamin_Transporters"/>
</dbReference>
<gene>
    <name evidence="8" type="ORF">SAMN05421831_10720</name>
</gene>
<comment type="similarity">
    <text evidence="2">Belongs to the EamA transporter family.</text>
</comment>
<dbReference type="GO" id="GO:0016020">
    <property type="term" value="C:membrane"/>
    <property type="evidence" value="ECO:0007669"/>
    <property type="project" value="UniProtKB-SubCell"/>
</dbReference>